<evidence type="ECO:0000313" key="1">
    <source>
        <dbReference type="EMBL" id="CAI6340573.1"/>
    </source>
</evidence>
<gene>
    <name evidence="1" type="ORF">PDIGIT_LOCUS13753</name>
</gene>
<accession>A0A9W4UUG7</accession>
<dbReference type="Proteomes" id="UP001152607">
    <property type="component" value="Unassembled WGS sequence"/>
</dbReference>
<organism evidence="1 2">
    <name type="scientific">Periconia digitata</name>
    <dbReference type="NCBI Taxonomy" id="1303443"/>
    <lineage>
        <taxon>Eukaryota</taxon>
        <taxon>Fungi</taxon>
        <taxon>Dikarya</taxon>
        <taxon>Ascomycota</taxon>
        <taxon>Pezizomycotina</taxon>
        <taxon>Dothideomycetes</taxon>
        <taxon>Pleosporomycetidae</taxon>
        <taxon>Pleosporales</taxon>
        <taxon>Massarineae</taxon>
        <taxon>Periconiaceae</taxon>
        <taxon>Periconia</taxon>
    </lineage>
</organism>
<dbReference type="OrthoDB" id="5959761at2759"/>
<comment type="caution">
    <text evidence="1">The sequence shown here is derived from an EMBL/GenBank/DDBJ whole genome shotgun (WGS) entry which is preliminary data.</text>
</comment>
<keyword evidence="2" id="KW-1185">Reference proteome</keyword>
<evidence type="ECO:0000313" key="2">
    <source>
        <dbReference type="Proteomes" id="UP001152607"/>
    </source>
</evidence>
<reference evidence="1" key="1">
    <citation type="submission" date="2023-01" db="EMBL/GenBank/DDBJ databases">
        <authorList>
            <person name="Van Ghelder C."/>
            <person name="Rancurel C."/>
        </authorList>
    </citation>
    <scope>NUCLEOTIDE SEQUENCE</scope>
    <source>
        <strain evidence="1">CNCM I-4278</strain>
    </source>
</reference>
<protein>
    <submittedName>
        <fullName evidence="1">Uncharacterized protein</fullName>
    </submittedName>
</protein>
<name>A0A9W4UUG7_9PLEO</name>
<dbReference type="AlphaFoldDB" id="A0A9W4UUG7"/>
<sequence length="324" mass="34908">MRFTNAPTNPTCYPVSDIMHAVLNELVRPCQAVFSLMTWRVIQKTAFPPSHSLLHLVPFIQILPGLSTDSIHSFVNRYITRTSEHTPEISRPRGNINDSTYIMLFSNLLALALCTVTVSSLPVGQPDTTAAAIETRADSGPGIDLTNKSKKKQTYFFFDNYWNGNGEAGANFDKPLKSVTLNAGASQHVPLPLTFKGRVQRGKDIPATWVEFQIKADDDGGAHGDISVQQGCDGAATIASTEAPFKLNGFTNDVVTGAPADAIQKKPDGTRAIASTEGNWLGGPNLKAIEYMNKVVGQPKAYIVGGTGVPDIASSNNRLAVVMY</sequence>
<dbReference type="EMBL" id="CAOQHR010000010">
    <property type="protein sequence ID" value="CAI6340573.1"/>
    <property type="molecule type" value="Genomic_DNA"/>
</dbReference>
<proteinExistence type="predicted"/>